<protein>
    <submittedName>
        <fullName evidence="2">Uncharacterized protein</fullName>
    </submittedName>
</protein>
<dbReference type="Proteomes" id="UP001341297">
    <property type="component" value="Unassembled WGS sequence"/>
</dbReference>
<dbReference type="Proteomes" id="UP000036168">
    <property type="component" value="Unassembled WGS sequence"/>
</dbReference>
<sequence length="208" mass="23815">MKFSKQLQEKITELKALEEKAASSSEKIRGHNAKVADELTEAETELKAAIAELADNPSDANRTKEREARRRVAELQLELNGAKERENVVFGLNSGKTSSLKLEILEMARDEIRANRDANEEKVLKRIAKAKQEYLEAAKSYYDLLITDGQKKYYDLVQEIDVPDHIAQQNEPGLSVHHPIYTYRDNGPNKYGIFEDEVKRAWERGRIE</sequence>
<keyword evidence="1" id="KW-0175">Coiled coil</keyword>
<proteinExistence type="predicted"/>
<organism evidence="2 4">
    <name type="scientific">Bacillus glycinifermentans</name>
    <dbReference type="NCBI Taxonomy" id="1664069"/>
    <lineage>
        <taxon>Bacteria</taxon>
        <taxon>Bacillati</taxon>
        <taxon>Bacillota</taxon>
        <taxon>Bacilli</taxon>
        <taxon>Bacillales</taxon>
        <taxon>Bacillaceae</taxon>
        <taxon>Bacillus</taxon>
    </lineage>
</organism>
<evidence type="ECO:0000313" key="2">
    <source>
        <dbReference type="EMBL" id="KRT94233.1"/>
    </source>
</evidence>
<comment type="caution">
    <text evidence="2">The sequence shown here is derived from an EMBL/GenBank/DDBJ whole genome shotgun (WGS) entry which is preliminary data.</text>
</comment>
<evidence type="ECO:0000313" key="3">
    <source>
        <dbReference type="EMBL" id="MEC0485752.1"/>
    </source>
</evidence>
<evidence type="ECO:0000313" key="5">
    <source>
        <dbReference type="Proteomes" id="UP001341297"/>
    </source>
</evidence>
<dbReference type="STRING" id="1664069.BGLY_0946"/>
<dbReference type="RefSeq" id="WP_048353164.1">
    <property type="nucleotide sequence ID" value="NZ_JARRTL010000011.1"/>
</dbReference>
<evidence type="ECO:0000256" key="1">
    <source>
        <dbReference type="SAM" id="Coils"/>
    </source>
</evidence>
<reference evidence="2 4" key="1">
    <citation type="journal article" date="2015" name="Int. J. Syst. Evol. Microbiol.">
        <title>Bacillus glycinifermentans sp. nov., isolated from fermented soybean paste.</title>
        <authorList>
            <person name="Kim S.J."/>
            <person name="Dunlap C.A."/>
            <person name="Kwon S.W."/>
            <person name="Rooney A.P."/>
        </authorList>
    </citation>
    <scope>NUCLEOTIDE SEQUENCE [LARGE SCALE GENOMIC DNA]</scope>
    <source>
        <strain evidence="2 4">GO-13</strain>
    </source>
</reference>
<keyword evidence="5" id="KW-1185">Reference proteome</keyword>
<dbReference type="EMBL" id="LECW02000012">
    <property type="protein sequence ID" value="KRT94233.1"/>
    <property type="molecule type" value="Genomic_DNA"/>
</dbReference>
<feature type="coiled-coil region" evidence="1">
    <location>
        <begin position="7"/>
        <end position="122"/>
    </location>
</feature>
<gene>
    <name evidence="2" type="ORF">AB447_202790</name>
    <name evidence="3" type="ORF">P8828_13080</name>
</gene>
<dbReference type="EMBL" id="JARRTL010000011">
    <property type="protein sequence ID" value="MEC0485752.1"/>
    <property type="molecule type" value="Genomic_DNA"/>
</dbReference>
<reference evidence="2" key="2">
    <citation type="submission" date="2015-10" db="EMBL/GenBank/DDBJ databases">
        <authorList>
            <person name="Gilbert D.G."/>
        </authorList>
    </citation>
    <scope>NUCLEOTIDE SEQUENCE</scope>
    <source>
        <strain evidence="2">GO-13</strain>
    </source>
</reference>
<name>A0A0T6BRF7_9BACI</name>
<reference evidence="3 5" key="3">
    <citation type="submission" date="2023-03" db="EMBL/GenBank/DDBJ databases">
        <title>Agriculturally important microbes genome sequencing.</title>
        <authorList>
            <person name="Dunlap C."/>
        </authorList>
    </citation>
    <scope>NUCLEOTIDE SEQUENCE [LARGE SCALE GENOMIC DNA]</scope>
    <source>
        <strain evidence="3 5">CBP-3203</strain>
    </source>
</reference>
<dbReference type="AlphaFoldDB" id="A0A0T6BRF7"/>
<dbReference type="OrthoDB" id="2928367at2"/>
<accession>A0A0T6BRF7</accession>
<evidence type="ECO:0000313" key="4">
    <source>
        <dbReference type="Proteomes" id="UP000036168"/>
    </source>
</evidence>